<evidence type="ECO:0000313" key="2">
    <source>
        <dbReference type="EMBL" id="KAA8816490.1"/>
    </source>
</evidence>
<name>A0A5M9ZCS1_9BIFI</name>
<feature type="domain" description="ATPase AAA-type core" evidence="1">
    <location>
        <begin position="42"/>
        <end position="407"/>
    </location>
</feature>
<dbReference type="EMBL" id="RZJP01000002">
    <property type="protein sequence ID" value="KAA8816490.1"/>
    <property type="molecule type" value="Genomic_DNA"/>
</dbReference>
<keyword evidence="2" id="KW-0547">Nucleotide-binding</keyword>
<dbReference type="SUPFAM" id="SSF52540">
    <property type="entry name" value="P-loop containing nucleoside triphosphate hydrolases"/>
    <property type="match status" value="1"/>
</dbReference>
<gene>
    <name evidence="2" type="ORF">EMB92_06190</name>
</gene>
<dbReference type="Gene3D" id="3.40.50.300">
    <property type="entry name" value="P-loop containing nucleotide triphosphate hydrolases"/>
    <property type="match status" value="1"/>
</dbReference>
<dbReference type="Pfam" id="PF13304">
    <property type="entry name" value="AAA_21"/>
    <property type="match status" value="1"/>
</dbReference>
<keyword evidence="2" id="KW-0067">ATP-binding</keyword>
<dbReference type="AlphaFoldDB" id="A0A5M9ZCS1"/>
<dbReference type="PANTHER" id="PTHR43581">
    <property type="entry name" value="ATP/GTP PHOSPHATASE"/>
    <property type="match status" value="1"/>
</dbReference>
<reference evidence="2 3" key="1">
    <citation type="journal article" date="2019" name="Syst. Appl. Microbiol.">
        <title>Characterization of Bifidobacterium species in feaces of the Egyptian fruit bat: Description of B. vespertilionis sp. nov. and B. rousetti sp. nov.</title>
        <authorList>
            <person name="Modesto M."/>
            <person name="Satti M."/>
            <person name="Watanabe K."/>
            <person name="Puglisi E."/>
            <person name="Morelli L."/>
            <person name="Huang C.-H."/>
            <person name="Liou J.-S."/>
            <person name="Miyashita M."/>
            <person name="Tamura T."/>
            <person name="Saito S."/>
            <person name="Mori K."/>
            <person name="Huang L."/>
            <person name="Sciavilla P."/>
            <person name="Sandri C."/>
            <person name="Spiezio C."/>
            <person name="Vitali F."/>
            <person name="Cavalieri D."/>
            <person name="Perpetuini G."/>
            <person name="Tofalo R."/>
            <person name="Bonetti A."/>
            <person name="Arita M."/>
            <person name="Mattarelli P."/>
        </authorList>
    </citation>
    <scope>NUCLEOTIDE SEQUENCE [LARGE SCALE GENOMIC DNA]</scope>
    <source>
        <strain evidence="2 3">RST27</strain>
    </source>
</reference>
<evidence type="ECO:0000259" key="1">
    <source>
        <dbReference type="Pfam" id="PF13304"/>
    </source>
</evidence>
<dbReference type="RefSeq" id="WP_150394157.1">
    <property type="nucleotide sequence ID" value="NZ_RZJP01000002.1"/>
</dbReference>
<evidence type="ECO:0000313" key="3">
    <source>
        <dbReference type="Proteomes" id="UP000326060"/>
    </source>
</evidence>
<accession>A0A5M9ZCS1</accession>
<dbReference type="InterPro" id="IPR003959">
    <property type="entry name" value="ATPase_AAA_core"/>
</dbReference>
<comment type="caution">
    <text evidence="2">The sequence shown here is derived from an EMBL/GenBank/DDBJ whole genome shotgun (WGS) entry which is preliminary data.</text>
</comment>
<dbReference type="Proteomes" id="UP000326060">
    <property type="component" value="Unassembled WGS sequence"/>
</dbReference>
<protein>
    <submittedName>
        <fullName evidence="2">ATP-binding protein</fullName>
    </submittedName>
</protein>
<dbReference type="GO" id="GO:0005524">
    <property type="term" value="F:ATP binding"/>
    <property type="evidence" value="ECO:0007669"/>
    <property type="project" value="UniProtKB-KW"/>
</dbReference>
<dbReference type="PANTHER" id="PTHR43581:SF2">
    <property type="entry name" value="EXCINUCLEASE ATPASE SUBUNIT"/>
    <property type="match status" value="1"/>
</dbReference>
<dbReference type="GO" id="GO:0016887">
    <property type="term" value="F:ATP hydrolysis activity"/>
    <property type="evidence" value="ECO:0007669"/>
    <property type="project" value="InterPro"/>
</dbReference>
<proteinExistence type="predicted"/>
<sequence>MIKKIIAKGVLNEFDYEIDYWTPIDSKTETEDSVVKVIYAENGCGKTNLLKSISILLNCPIPENRSMIMYARALLQIPIRILQIEFDEGDKVVYNKEDAFDDHCSFGIGSTIVQLEAESLRAIRFSKRKAELLTVCEQLKERTSGIVYLGADRLSGGKDFDGAYDDDVMVTHGMRGRVDYHDAVEERLNELGYILARETAAVLSNETDDVYLKIIKNSVKNGLGKNDARDKIIEDIDEVLKKGSPLEKYGLIKLDQVNKIKEEITGELSESLPLEFLYPILDPYFARLIKQINAMDVTYQSISSFVNSINQLFSRKMINYSTKRGFSIAGSKMAPLKASDLSSGERQLLLILVTSLLASRRERFVIIDEPELSLGLEWQRRLIDVLRGCTRGSGTQFLLASHSLSIITRINETDLVEVVDTNLTVVSR</sequence>
<organism evidence="2 3">
    <name type="scientific">Bifidobacterium callitrichos</name>
    <dbReference type="NCBI Taxonomy" id="762209"/>
    <lineage>
        <taxon>Bacteria</taxon>
        <taxon>Bacillati</taxon>
        <taxon>Actinomycetota</taxon>
        <taxon>Actinomycetes</taxon>
        <taxon>Bifidobacteriales</taxon>
        <taxon>Bifidobacteriaceae</taxon>
        <taxon>Bifidobacterium</taxon>
    </lineage>
</organism>
<dbReference type="InterPro" id="IPR051396">
    <property type="entry name" value="Bact_Antivir_Def_Nuclease"/>
</dbReference>
<dbReference type="InterPro" id="IPR027417">
    <property type="entry name" value="P-loop_NTPase"/>
</dbReference>